<evidence type="ECO:0000313" key="2">
    <source>
        <dbReference type="Proteomes" id="UP000767238"/>
    </source>
</evidence>
<gene>
    <name evidence="1" type="ORF">KCV03_g4003</name>
</gene>
<protein>
    <submittedName>
        <fullName evidence="1">Uncharacterized protein</fullName>
    </submittedName>
</protein>
<proteinExistence type="predicted"/>
<reference evidence="1" key="1">
    <citation type="journal article" date="2021" name="J Fungi (Basel)">
        <title>Virulence traits and population genomics of the black yeast Aureobasidium melanogenum.</title>
        <authorList>
            <person name="Cernosa A."/>
            <person name="Sun X."/>
            <person name="Gostincar C."/>
            <person name="Fang C."/>
            <person name="Gunde-Cimerman N."/>
            <person name="Song Z."/>
        </authorList>
    </citation>
    <scope>NUCLEOTIDE SEQUENCE</scope>
    <source>
        <strain evidence="1">EXF-8016</strain>
    </source>
</reference>
<dbReference type="AlphaFoldDB" id="A0A9P8GJX7"/>
<reference evidence="1" key="2">
    <citation type="submission" date="2021-08" db="EMBL/GenBank/DDBJ databases">
        <authorList>
            <person name="Gostincar C."/>
            <person name="Sun X."/>
            <person name="Song Z."/>
            <person name="Gunde-Cimerman N."/>
        </authorList>
    </citation>
    <scope>NUCLEOTIDE SEQUENCE</scope>
    <source>
        <strain evidence="1">EXF-8016</strain>
    </source>
</reference>
<dbReference type="OrthoDB" id="4403049at2759"/>
<dbReference type="EMBL" id="JAHFYH010000022">
    <property type="protein sequence ID" value="KAH0223965.1"/>
    <property type="molecule type" value="Genomic_DNA"/>
</dbReference>
<evidence type="ECO:0000313" key="1">
    <source>
        <dbReference type="EMBL" id="KAH0223965.1"/>
    </source>
</evidence>
<name>A0A9P8GJX7_AURME</name>
<organism evidence="1 2">
    <name type="scientific">Aureobasidium melanogenum</name>
    <name type="common">Aureobasidium pullulans var. melanogenum</name>
    <dbReference type="NCBI Taxonomy" id="46634"/>
    <lineage>
        <taxon>Eukaryota</taxon>
        <taxon>Fungi</taxon>
        <taxon>Dikarya</taxon>
        <taxon>Ascomycota</taxon>
        <taxon>Pezizomycotina</taxon>
        <taxon>Dothideomycetes</taxon>
        <taxon>Dothideomycetidae</taxon>
        <taxon>Dothideales</taxon>
        <taxon>Saccotheciaceae</taxon>
        <taxon>Aureobasidium</taxon>
    </lineage>
</organism>
<feature type="non-terminal residue" evidence="1">
    <location>
        <position position="374"/>
    </location>
</feature>
<accession>A0A9P8GJX7</accession>
<comment type="caution">
    <text evidence="1">The sequence shown here is derived from an EMBL/GenBank/DDBJ whole genome shotgun (WGS) entry which is preliminary data.</text>
</comment>
<sequence length="374" mass="43284">MAEEDLETITTSLRTTSINSDSSTLEQQMHHAIVAYNQKSKASNLCLIRNCVNAISSLNLPTEQEKLNRLAHILFMEKDWGQNEDFSKQPENAPQQVGDYGWPPERLEQVLDLPQLQRDCYNPPDSEKFSTMLVEEMVKVVFRGREDGTVVPHELIAFFSCVSGVFSLDYDRRGLCPFEAPVKEGSSRKEMRDHLVCDNGCLLDLEHEEQKDVAAREEMHESLEGKNKAPKEATVVKTPKDTWVDLFTDDVVSRLDVLGGFQFGEGFGLYQYQPIEQWHSYYLFCRYKPDAEEEEDAPYRTKDHTYRYKDHKTDAGWAWRVVIHLESDGNEGIDYPTRIFDSIVEFLNWYGDWYERLDLEDLLADLVGDYEFGD</sequence>
<dbReference type="Proteomes" id="UP000767238">
    <property type="component" value="Unassembled WGS sequence"/>
</dbReference>